<dbReference type="NCBIfam" id="TIGR00329">
    <property type="entry name" value="gcp_kae1"/>
    <property type="match status" value="1"/>
</dbReference>
<gene>
    <name evidence="8" type="ORF">YASMINEVIRUS_867</name>
</gene>
<sequence length="637" mass="71796">MQISVHVRSPDLTDKLGRILANIYISQVSKDFLATDTRSCYPMYVLLTGGVGAGKSCIARGLIRQLTNAQNIPSPTYLISLSYDVNIKVKGLTDEKIIRKKLYHIDPYRLKKTQNLLELHSVESLLDSIVFVENADLTDLSDVLDERYVVKVSIRGARSLNEPSNIIFSEYDDHNKEDLVVSTDSLLSMGRTVTLETSDECVYKNEIMAISQDLDIKFDRIKSNDNDKETSVSCSDDQDHVYQINTNNKVDSIYESVNFYDNLMHDQDSIKSLQLRQLRVPKDLLILGVETSCDDTCLSVIDGEGTVLINYQLSQEEYHVQYRGVHPTVARACHRSNLEMYMPKIFDEVFERYKRYPDVIAFTSGPGLEVCLVEGVNKVYEYSQKYRIPIIPTHHLESHVMISRSPALKLDVEYPFVCCVASGGHTFICYVPREGVYRLMSTTIDDSIGETIDKVGRELGLPSIPAGRELEQLALTGNPNRYSMPKPYVKASPHNMSFSGFKHMGVKLATNISDTDGKGDDVRDLASSFQNSVMEYLAEHIIAVCSRLNNRCERYTCIVLAGGVASNGVLRDKMNDVSKKLKVPVKYPPPSLCTDNGVMVAWNGYEKIKNGYVLRPVTNYTSKTKVEVRTVWPLWSD</sequence>
<dbReference type="Pfam" id="PF02367">
    <property type="entry name" value="TsaE"/>
    <property type="match status" value="1"/>
</dbReference>
<feature type="domain" description="Gcp-like" evidence="7">
    <location>
        <begin position="307"/>
        <end position="602"/>
    </location>
</feature>
<keyword evidence="3" id="KW-0819">tRNA processing</keyword>
<evidence type="ECO:0000256" key="6">
    <source>
        <dbReference type="ARBA" id="ARBA00048117"/>
    </source>
</evidence>
<evidence type="ECO:0000259" key="7">
    <source>
        <dbReference type="Pfam" id="PF00814"/>
    </source>
</evidence>
<dbReference type="InterPro" id="IPR043129">
    <property type="entry name" value="ATPase_NBD"/>
</dbReference>
<dbReference type="EC" id="2.3.1.234" evidence="1"/>
<dbReference type="InterPro" id="IPR000905">
    <property type="entry name" value="Gcp-like_dom"/>
</dbReference>
<dbReference type="PRINTS" id="PR00789">
    <property type="entry name" value="OSIALOPTASE"/>
</dbReference>
<dbReference type="GO" id="GO:0002949">
    <property type="term" value="P:tRNA threonylcarbamoyladenosine modification"/>
    <property type="evidence" value="ECO:0007669"/>
    <property type="project" value="InterPro"/>
</dbReference>
<evidence type="ECO:0000256" key="5">
    <source>
        <dbReference type="ARBA" id="ARBA00023315"/>
    </source>
</evidence>
<dbReference type="Pfam" id="PF00814">
    <property type="entry name" value="TsaD"/>
    <property type="match status" value="1"/>
</dbReference>
<dbReference type="SUPFAM" id="SSF53067">
    <property type="entry name" value="Actin-like ATPase domain"/>
    <property type="match status" value="1"/>
</dbReference>
<dbReference type="InterPro" id="IPR003442">
    <property type="entry name" value="T6A_TsaE"/>
</dbReference>
<keyword evidence="5" id="KW-0012">Acyltransferase</keyword>
<dbReference type="GO" id="GO:0061711">
    <property type="term" value="F:tRNA N(6)-L-threonylcarbamoyladenine synthase activity"/>
    <property type="evidence" value="ECO:0007669"/>
    <property type="project" value="UniProtKB-EC"/>
</dbReference>
<keyword evidence="4" id="KW-0479">Metal-binding</keyword>
<dbReference type="InterPro" id="IPR017861">
    <property type="entry name" value="KAE1/TsaD"/>
</dbReference>
<dbReference type="SUPFAM" id="SSF52540">
    <property type="entry name" value="P-loop containing nucleoside triphosphate hydrolases"/>
    <property type="match status" value="1"/>
</dbReference>
<comment type="caution">
    <text evidence="8">The sequence shown here is derived from an EMBL/GenBank/DDBJ whole genome shotgun (WGS) entry which is preliminary data.</text>
</comment>
<protein>
    <recommendedName>
        <fullName evidence="1">N(6)-L-threonylcarbamoyladenine synthase</fullName>
        <ecNumber evidence="1">2.3.1.234</ecNumber>
    </recommendedName>
</protein>
<proteinExistence type="predicted"/>
<evidence type="ECO:0000256" key="4">
    <source>
        <dbReference type="ARBA" id="ARBA00022723"/>
    </source>
</evidence>
<keyword evidence="9" id="KW-1185">Reference proteome</keyword>
<evidence type="ECO:0000313" key="8">
    <source>
        <dbReference type="EMBL" id="VBB18404.1"/>
    </source>
</evidence>
<dbReference type="PANTHER" id="PTHR11735">
    <property type="entry name" value="TRNA N6-ADENOSINE THREONYLCARBAMOYLTRANSFERASE"/>
    <property type="match status" value="1"/>
</dbReference>
<dbReference type="GO" id="GO:0046872">
    <property type="term" value="F:metal ion binding"/>
    <property type="evidence" value="ECO:0007669"/>
    <property type="project" value="UniProtKB-KW"/>
</dbReference>
<keyword evidence="2" id="KW-0808">Transferase</keyword>
<organism evidence="8 9">
    <name type="scientific">Yasminevirus sp. GU-2018</name>
    <dbReference type="NCBI Taxonomy" id="2420051"/>
    <lineage>
        <taxon>Viruses</taxon>
        <taxon>Varidnaviria</taxon>
        <taxon>Bamfordvirae</taxon>
        <taxon>Nucleocytoviricota</taxon>
        <taxon>Megaviricetes</taxon>
        <taxon>Imitervirales</taxon>
        <taxon>Mimiviridae</taxon>
        <taxon>Klosneuvirinae</taxon>
        <taxon>Yasminevirus</taxon>
        <taxon>Yasminevirus saudimassiliense</taxon>
    </lineage>
</organism>
<accession>A0A5K0UAB0</accession>
<evidence type="ECO:0000256" key="3">
    <source>
        <dbReference type="ARBA" id="ARBA00022694"/>
    </source>
</evidence>
<dbReference type="Proteomes" id="UP000594342">
    <property type="component" value="Unassembled WGS sequence"/>
</dbReference>
<dbReference type="Gene3D" id="3.30.420.40">
    <property type="match status" value="2"/>
</dbReference>
<evidence type="ECO:0000256" key="2">
    <source>
        <dbReference type="ARBA" id="ARBA00022679"/>
    </source>
</evidence>
<comment type="catalytic activity">
    <reaction evidence="6">
        <text>L-threonylcarbamoyladenylate + adenosine(37) in tRNA = N(6)-L-threonylcarbamoyladenosine(37) in tRNA + AMP + H(+)</text>
        <dbReference type="Rhea" id="RHEA:37059"/>
        <dbReference type="Rhea" id="RHEA-COMP:10162"/>
        <dbReference type="Rhea" id="RHEA-COMP:10163"/>
        <dbReference type="ChEBI" id="CHEBI:15378"/>
        <dbReference type="ChEBI" id="CHEBI:73682"/>
        <dbReference type="ChEBI" id="CHEBI:74411"/>
        <dbReference type="ChEBI" id="CHEBI:74418"/>
        <dbReference type="ChEBI" id="CHEBI:456215"/>
        <dbReference type="EC" id="2.3.1.234"/>
    </reaction>
</comment>
<evidence type="ECO:0000256" key="1">
    <source>
        <dbReference type="ARBA" id="ARBA00012156"/>
    </source>
</evidence>
<dbReference type="Gene3D" id="3.40.50.300">
    <property type="entry name" value="P-loop containing nucleotide triphosphate hydrolases"/>
    <property type="match status" value="1"/>
</dbReference>
<reference evidence="8 9" key="1">
    <citation type="submission" date="2018-10" db="EMBL/GenBank/DDBJ databases">
        <authorList>
            <consortium name="IHU Genomes"/>
        </authorList>
    </citation>
    <scope>NUCLEOTIDE SEQUENCE [LARGE SCALE GENOMIC DNA]</scope>
    <source>
        <strain evidence="8 9">A1</strain>
    </source>
</reference>
<name>A0A5K0UAB0_9VIRU</name>
<dbReference type="InterPro" id="IPR027417">
    <property type="entry name" value="P-loop_NTPase"/>
</dbReference>
<dbReference type="EMBL" id="UPSH01000001">
    <property type="protein sequence ID" value="VBB18404.1"/>
    <property type="molecule type" value="Genomic_DNA"/>
</dbReference>
<dbReference type="PANTHER" id="PTHR11735:SF6">
    <property type="entry name" value="TRNA N6-ADENOSINE THREONYLCARBAMOYLTRANSFERASE, MITOCHONDRIAL"/>
    <property type="match status" value="1"/>
</dbReference>
<evidence type="ECO:0000313" key="9">
    <source>
        <dbReference type="Proteomes" id="UP000594342"/>
    </source>
</evidence>